<name>A0AAD7MGS6_9AGAR</name>
<dbReference type="AlphaFoldDB" id="A0AAD7MGS6"/>
<accession>A0AAD7MGS6</accession>
<proteinExistence type="predicted"/>
<gene>
    <name evidence="2" type="ORF">DFH07DRAFT_973849</name>
</gene>
<organism evidence="2 3">
    <name type="scientific">Mycena maculata</name>
    <dbReference type="NCBI Taxonomy" id="230809"/>
    <lineage>
        <taxon>Eukaryota</taxon>
        <taxon>Fungi</taxon>
        <taxon>Dikarya</taxon>
        <taxon>Basidiomycota</taxon>
        <taxon>Agaricomycotina</taxon>
        <taxon>Agaricomycetes</taxon>
        <taxon>Agaricomycetidae</taxon>
        <taxon>Agaricales</taxon>
        <taxon>Marasmiineae</taxon>
        <taxon>Mycenaceae</taxon>
        <taxon>Mycena</taxon>
    </lineage>
</organism>
<comment type="caution">
    <text evidence="2">The sequence shown here is derived from an EMBL/GenBank/DDBJ whole genome shotgun (WGS) entry which is preliminary data.</text>
</comment>
<dbReference type="EMBL" id="JARJLG010000329">
    <property type="protein sequence ID" value="KAJ7716675.1"/>
    <property type="molecule type" value="Genomic_DNA"/>
</dbReference>
<dbReference type="Gene3D" id="3.60.130.30">
    <property type="match status" value="1"/>
</dbReference>
<evidence type="ECO:0000313" key="3">
    <source>
        <dbReference type="Proteomes" id="UP001215280"/>
    </source>
</evidence>
<feature type="region of interest" description="Disordered" evidence="1">
    <location>
        <begin position="1"/>
        <end position="25"/>
    </location>
</feature>
<evidence type="ECO:0000313" key="2">
    <source>
        <dbReference type="EMBL" id="KAJ7716675.1"/>
    </source>
</evidence>
<protein>
    <submittedName>
        <fullName evidence="2">Uncharacterized protein</fullName>
    </submittedName>
</protein>
<sequence>MAEDKPARLATRPRPSHRSRSSASAFSRKLTYMQPGGPYDNGRLRLAANIVEMDLPVSFPTVFATFGRDSQVVTEEIAKHWPTLPAALPLVSAGDDKSLLITCKKPTATQAALFGPGQVGKWLHYPKSKESIPLKDEELAALEVGGVPPYMAMHWVHVIPLPILKKLLVLFDALVAAGVEFPEADFRRSGTAALHLGVWSLYARQPRITADSHQTMISNSTQRARVVAAIDALCMIVKVHIVPKLVELMDEYVPGQSRVQNRIHERVTRLLEEDFRQRPTMDFGPVFYTMAVKEGSSERIHVDWNDNIHKYALIFCAGDYTGGEFCVPQLNIRIPLRPGAVLAVRTRLLAHCATLVGQGRRLVFTCFTDSTLLEQTLRGHEYALV</sequence>
<dbReference type="Proteomes" id="UP001215280">
    <property type="component" value="Unassembled WGS sequence"/>
</dbReference>
<keyword evidence="3" id="KW-1185">Reference proteome</keyword>
<reference evidence="2" key="1">
    <citation type="submission" date="2023-03" db="EMBL/GenBank/DDBJ databases">
        <title>Massive genome expansion in bonnet fungi (Mycena s.s.) driven by repeated elements and novel gene families across ecological guilds.</title>
        <authorList>
            <consortium name="Lawrence Berkeley National Laboratory"/>
            <person name="Harder C.B."/>
            <person name="Miyauchi S."/>
            <person name="Viragh M."/>
            <person name="Kuo A."/>
            <person name="Thoen E."/>
            <person name="Andreopoulos B."/>
            <person name="Lu D."/>
            <person name="Skrede I."/>
            <person name="Drula E."/>
            <person name="Henrissat B."/>
            <person name="Morin E."/>
            <person name="Kohler A."/>
            <person name="Barry K."/>
            <person name="LaButti K."/>
            <person name="Morin E."/>
            <person name="Salamov A."/>
            <person name="Lipzen A."/>
            <person name="Mereny Z."/>
            <person name="Hegedus B."/>
            <person name="Baldrian P."/>
            <person name="Stursova M."/>
            <person name="Weitz H."/>
            <person name="Taylor A."/>
            <person name="Grigoriev I.V."/>
            <person name="Nagy L.G."/>
            <person name="Martin F."/>
            <person name="Kauserud H."/>
        </authorList>
    </citation>
    <scope>NUCLEOTIDE SEQUENCE</scope>
    <source>
        <strain evidence="2">CBHHK188m</strain>
    </source>
</reference>
<evidence type="ECO:0000256" key="1">
    <source>
        <dbReference type="SAM" id="MobiDB-lite"/>
    </source>
</evidence>